<dbReference type="Proteomes" id="UP001314263">
    <property type="component" value="Unassembled WGS sequence"/>
</dbReference>
<reference evidence="6 7" key="1">
    <citation type="submission" date="2023-10" db="EMBL/GenBank/DDBJ databases">
        <authorList>
            <person name="Maclean D."/>
            <person name="Macfadyen A."/>
        </authorList>
    </citation>
    <scope>NUCLEOTIDE SEQUENCE [LARGE SCALE GENOMIC DNA]</scope>
</reference>
<evidence type="ECO:0000313" key="6">
    <source>
        <dbReference type="EMBL" id="CAK0784909.1"/>
    </source>
</evidence>
<dbReference type="PANTHER" id="PTHR47447:SF17">
    <property type="entry name" value="OS12G0638900 PROTEIN"/>
    <property type="match status" value="1"/>
</dbReference>
<dbReference type="PROSITE" id="PS51375">
    <property type="entry name" value="PPR"/>
    <property type="match status" value="5"/>
</dbReference>
<dbReference type="AlphaFoldDB" id="A0AAV1IFX9"/>
<gene>
    <name evidence="6" type="ORF">CVIRNUC_008114</name>
</gene>
<evidence type="ECO:0000256" key="3">
    <source>
        <dbReference type="PROSITE-ProRule" id="PRU00708"/>
    </source>
</evidence>
<feature type="domain" description="Smr" evidence="5">
    <location>
        <begin position="670"/>
        <end position="755"/>
    </location>
</feature>
<dbReference type="InterPro" id="IPR033443">
    <property type="entry name" value="PROP1-like_PPR_dom"/>
</dbReference>
<dbReference type="Gene3D" id="1.25.40.10">
    <property type="entry name" value="Tetratricopeptide repeat domain"/>
    <property type="match status" value="2"/>
</dbReference>
<dbReference type="SMART" id="SM00463">
    <property type="entry name" value="SMR"/>
    <property type="match status" value="1"/>
</dbReference>
<feature type="compositionally biased region" description="Low complexity" evidence="4">
    <location>
        <begin position="11"/>
        <end position="29"/>
    </location>
</feature>
<comment type="similarity">
    <text evidence="1">Belongs to the PPR family. P subfamily.</text>
</comment>
<feature type="repeat" description="PPR" evidence="3">
    <location>
        <begin position="376"/>
        <end position="410"/>
    </location>
</feature>
<dbReference type="PROSITE" id="PS50828">
    <property type="entry name" value="SMR"/>
    <property type="match status" value="1"/>
</dbReference>
<sequence>MKDPQREARACSRAVAAAQHAQSKSAASRKSLKEQDMPQIGSRPRRSQKSVDQGRSHAQPQQRSSPQREPEAHASAKSWHQPASSRHSMADAGWRLPTEKMGVVAGTRPVRKAPVPHSNVDISRHSDLGHARLQRYWSALQESMLQGRAADGKMEQAWPRQEQRALCQACQEAMADGRLAEVVRLLQRLQLGQQIVERDLAWHLMEDVASSQRPSLKGCVALLRALPPHGGSLYSVLLARVFEETGFRAERAGIIFAAMHGDDRLAPAEWDIRPWRQLLSIYGRLGDAEGAVAAFEHARGIGALSPADATTVNYLLNALSRDSEKAFERFVELKDAGLEGDLVTYNTLLKACMRSANLPCARVIMTWIRERGLQGSEYTYNTMIKVASYAGDFERALAVLDDMEAAGVAPTAAIWGSLLVACGKARQVESAIGLWKRMQQQGVKPSTDNCNALLTACLECQYNDRALALFRESQALGVQPDAVTFNLALKACEAPATSKLAPRLLRAAFELLRGMARQGVRPDARTYTTLLGLCAQAGDAPAALAVHEEVKASGLKPDTALLNALIRALGSGGLAKEAQGVFRTMVWGASRRRADQETYRLMTRICREAGLIKEALHAYRGMRSCGFKPNNTEWREVIAAAVEAAMSGDGAITAQEVAECLGLKEGQQVVDLHGLSGLEARAAVLCVLSFVQQRAAQGHPLEPRLTFITGIGRHSDPAQGPVLNETVRKLLNEELRLATDDADRPNPGCLVVNRQTLQKWLDGRRQRESVVRQNSA</sequence>
<feature type="repeat" description="PPR" evidence="3">
    <location>
        <begin position="595"/>
        <end position="629"/>
    </location>
</feature>
<proteinExistence type="inferred from homology"/>
<dbReference type="InterPro" id="IPR002625">
    <property type="entry name" value="Smr_dom"/>
</dbReference>
<feature type="compositionally biased region" description="Basic and acidic residues" evidence="4">
    <location>
        <begin position="1"/>
        <end position="10"/>
    </location>
</feature>
<dbReference type="Pfam" id="PF17177">
    <property type="entry name" value="PPR_long"/>
    <property type="match status" value="1"/>
</dbReference>
<feature type="repeat" description="PPR" evidence="3">
    <location>
        <begin position="341"/>
        <end position="375"/>
    </location>
</feature>
<dbReference type="Pfam" id="PF13812">
    <property type="entry name" value="PPR_3"/>
    <property type="match status" value="1"/>
</dbReference>
<feature type="repeat" description="PPR" evidence="3">
    <location>
        <begin position="523"/>
        <end position="557"/>
    </location>
</feature>
<dbReference type="NCBIfam" id="TIGR00756">
    <property type="entry name" value="PPR"/>
    <property type="match status" value="4"/>
</dbReference>
<protein>
    <recommendedName>
        <fullName evidence="5">Smr domain-containing protein</fullName>
    </recommendedName>
</protein>
<evidence type="ECO:0000256" key="4">
    <source>
        <dbReference type="SAM" id="MobiDB-lite"/>
    </source>
</evidence>
<feature type="repeat" description="PPR" evidence="3">
    <location>
        <begin position="411"/>
        <end position="445"/>
    </location>
</feature>
<name>A0AAV1IFX9_9CHLO</name>
<organism evidence="6 7">
    <name type="scientific">Coccomyxa viridis</name>
    <dbReference type="NCBI Taxonomy" id="1274662"/>
    <lineage>
        <taxon>Eukaryota</taxon>
        <taxon>Viridiplantae</taxon>
        <taxon>Chlorophyta</taxon>
        <taxon>core chlorophytes</taxon>
        <taxon>Trebouxiophyceae</taxon>
        <taxon>Trebouxiophyceae incertae sedis</taxon>
        <taxon>Coccomyxaceae</taxon>
        <taxon>Coccomyxa</taxon>
    </lineage>
</organism>
<evidence type="ECO:0000259" key="5">
    <source>
        <dbReference type="PROSITE" id="PS50828"/>
    </source>
</evidence>
<feature type="region of interest" description="Disordered" evidence="4">
    <location>
        <begin position="1"/>
        <end position="89"/>
    </location>
</feature>
<dbReference type="InterPro" id="IPR036063">
    <property type="entry name" value="Smr_dom_sf"/>
</dbReference>
<evidence type="ECO:0000256" key="1">
    <source>
        <dbReference type="ARBA" id="ARBA00007626"/>
    </source>
</evidence>
<evidence type="ECO:0000313" key="7">
    <source>
        <dbReference type="Proteomes" id="UP001314263"/>
    </source>
</evidence>
<evidence type="ECO:0000256" key="2">
    <source>
        <dbReference type="ARBA" id="ARBA00022737"/>
    </source>
</evidence>
<keyword evidence="7" id="KW-1185">Reference proteome</keyword>
<dbReference type="PANTHER" id="PTHR47447">
    <property type="entry name" value="OS03G0856100 PROTEIN"/>
    <property type="match status" value="1"/>
</dbReference>
<dbReference type="InterPro" id="IPR002885">
    <property type="entry name" value="PPR_rpt"/>
</dbReference>
<keyword evidence="2" id="KW-0677">Repeat</keyword>
<accession>A0AAV1IFX9</accession>
<comment type="caution">
    <text evidence="6">The sequence shown here is derived from an EMBL/GenBank/DDBJ whole genome shotgun (WGS) entry which is preliminary data.</text>
</comment>
<dbReference type="SUPFAM" id="SSF160443">
    <property type="entry name" value="SMR domain-like"/>
    <property type="match status" value="1"/>
</dbReference>
<dbReference type="Gene3D" id="3.30.1370.110">
    <property type="match status" value="1"/>
</dbReference>
<dbReference type="InterPro" id="IPR011990">
    <property type="entry name" value="TPR-like_helical_dom_sf"/>
</dbReference>
<dbReference type="EMBL" id="CAUYUE010000011">
    <property type="protein sequence ID" value="CAK0784909.1"/>
    <property type="molecule type" value="Genomic_DNA"/>
</dbReference>